<reference evidence="2 3" key="1">
    <citation type="journal article" date="2009" name="PLoS Genet.">
        <title>Genomic analysis of the basal lineage fungus Rhizopus oryzae reveals a whole-genome duplication.</title>
        <authorList>
            <person name="Ma L.-J."/>
            <person name="Ibrahim A.S."/>
            <person name="Skory C."/>
            <person name="Grabherr M.G."/>
            <person name="Burger G."/>
            <person name="Butler M."/>
            <person name="Elias M."/>
            <person name="Idnurm A."/>
            <person name="Lang B.F."/>
            <person name="Sone T."/>
            <person name="Abe A."/>
            <person name="Calvo S.E."/>
            <person name="Corrochano L.M."/>
            <person name="Engels R."/>
            <person name="Fu J."/>
            <person name="Hansberg W."/>
            <person name="Kim J.-M."/>
            <person name="Kodira C.D."/>
            <person name="Koehrsen M.J."/>
            <person name="Liu B."/>
            <person name="Miranda-Saavedra D."/>
            <person name="O'Leary S."/>
            <person name="Ortiz-Castellanos L."/>
            <person name="Poulter R."/>
            <person name="Rodriguez-Romero J."/>
            <person name="Ruiz-Herrera J."/>
            <person name="Shen Y.-Q."/>
            <person name="Zeng Q."/>
            <person name="Galagan J."/>
            <person name="Birren B.W."/>
            <person name="Cuomo C.A."/>
            <person name="Wickes B.L."/>
        </authorList>
    </citation>
    <scope>NUCLEOTIDE SEQUENCE [LARGE SCALE GENOMIC DNA]</scope>
    <source>
        <strain evidence="3">RA 99-880 / ATCC MYA-4621 / FGSC 9543 / NRRL 43880</strain>
    </source>
</reference>
<evidence type="ECO:0000313" key="2">
    <source>
        <dbReference type="EMBL" id="EIE90858.1"/>
    </source>
</evidence>
<feature type="transmembrane region" description="Helical" evidence="1">
    <location>
        <begin position="50"/>
        <end position="67"/>
    </location>
</feature>
<gene>
    <name evidence="2" type="ORF">RO3G_15569</name>
</gene>
<accession>I1CQX8</accession>
<dbReference type="InParanoid" id="I1CQX8"/>
<protein>
    <submittedName>
        <fullName evidence="2">Uncharacterized protein</fullName>
    </submittedName>
</protein>
<keyword evidence="1" id="KW-0472">Membrane</keyword>
<proteinExistence type="predicted"/>
<dbReference type="Proteomes" id="UP000009138">
    <property type="component" value="Unassembled WGS sequence"/>
</dbReference>
<name>I1CQX8_RHIO9</name>
<dbReference type="AlphaFoldDB" id="I1CQX8"/>
<keyword evidence="1" id="KW-1133">Transmembrane helix</keyword>
<evidence type="ECO:0000256" key="1">
    <source>
        <dbReference type="SAM" id="Phobius"/>
    </source>
</evidence>
<dbReference type="EMBL" id="CH476747">
    <property type="protein sequence ID" value="EIE90858.1"/>
    <property type="molecule type" value="Genomic_DNA"/>
</dbReference>
<sequence length="86" mass="9740">MISFAKGWFSKMSIPPTNALSTAIVFLLDLYPVCYLEFMTKVEQKKKSQIQMPALLVLYSVIIMHSLQVPNSALKLFVSFTITYSS</sequence>
<keyword evidence="3" id="KW-1185">Reference proteome</keyword>
<dbReference type="RefSeq" id="XP_067526254.1">
    <property type="nucleotide sequence ID" value="XM_067670153.1"/>
</dbReference>
<feature type="transmembrane region" description="Helical" evidence="1">
    <location>
        <begin position="20"/>
        <end position="38"/>
    </location>
</feature>
<organism evidence="2 3">
    <name type="scientific">Rhizopus delemar (strain RA 99-880 / ATCC MYA-4621 / FGSC 9543 / NRRL 43880)</name>
    <name type="common">Mucormycosis agent</name>
    <name type="synonym">Rhizopus arrhizus var. delemar</name>
    <dbReference type="NCBI Taxonomy" id="246409"/>
    <lineage>
        <taxon>Eukaryota</taxon>
        <taxon>Fungi</taxon>
        <taxon>Fungi incertae sedis</taxon>
        <taxon>Mucoromycota</taxon>
        <taxon>Mucoromycotina</taxon>
        <taxon>Mucoromycetes</taxon>
        <taxon>Mucorales</taxon>
        <taxon>Mucorineae</taxon>
        <taxon>Rhizopodaceae</taxon>
        <taxon>Rhizopus</taxon>
    </lineage>
</organism>
<evidence type="ECO:0000313" key="3">
    <source>
        <dbReference type="Proteomes" id="UP000009138"/>
    </source>
</evidence>
<keyword evidence="1" id="KW-0812">Transmembrane</keyword>
<dbReference type="VEuPathDB" id="FungiDB:RO3G_15569"/>
<dbReference type="GeneID" id="93622534"/>